<organism evidence="1 2">
    <name type="scientific">Hornefia porci</name>
    <dbReference type="NCBI Taxonomy" id="2652292"/>
    <lineage>
        <taxon>Bacteria</taxon>
        <taxon>Bacillati</taxon>
        <taxon>Bacillota</taxon>
        <taxon>Clostridia</taxon>
        <taxon>Peptostreptococcales</taxon>
        <taxon>Anaerovoracaceae</taxon>
        <taxon>Hornefia</taxon>
    </lineage>
</organism>
<dbReference type="InterPro" id="IPR027417">
    <property type="entry name" value="P-loop_NTPase"/>
</dbReference>
<dbReference type="Proteomes" id="UP000187404">
    <property type="component" value="Unassembled WGS sequence"/>
</dbReference>
<name>A0A1Q9JJY0_9FIRM</name>
<dbReference type="SUPFAM" id="SSF53795">
    <property type="entry name" value="PEP carboxykinase-like"/>
    <property type="match status" value="1"/>
</dbReference>
<evidence type="ECO:0000313" key="2">
    <source>
        <dbReference type="Proteomes" id="UP000187404"/>
    </source>
</evidence>
<dbReference type="AlphaFoldDB" id="A0A1Q9JJY0"/>
<gene>
    <name evidence="1" type="ORF">BHK98_10525</name>
</gene>
<comment type="caution">
    <text evidence="1">The sequence shown here is derived from an EMBL/GenBank/DDBJ whole genome shotgun (WGS) entry which is preliminary data.</text>
</comment>
<protein>
    <recommendedName>
        <fullName evidence="3">Phosphoenolpyruvate carboxykinase (ATP)</fullName>
    </recommendedName>
</protein>
<evidence type="ECO:0008006" key="3">
    <source>
        <dbReference type="Google" id="ProtNLM"/>
    </source>
</evidence>
<dbReference type="RefSeq" id="WP_075714118.1">
    <property type="nucleotide sequence ID" value="NZ_MJIE01000001.1"/>
</dbReference>
<evidence type="ECO:0000313" key="1">
    <source>
        <dbReference type="EMBL" id="OLR56465.1"/>
    </source>
</evidence>
<accession>A0A1Q9JJY0</accession>
<sequence length="564" mass="64576">MKEKLYLTDSEVIMNFDLSYPETKSNLIKSAEFQAVVRQFLRKLQKKDEKLCAWACPDGNEDAAVENISKTARELLVFDIDEADSSLVRNRETALEFVERLYDYWRTLERYSVTTNRRGDAESTAFVSNDSAFNHLIINTFRRIEQTLMGRPNKVFRQQNAGTNASLACYRHDSFRLSDRYAVLKNVLFIDSVMMRTPMILHPKSNKREWPFEEVSVNPITTFEGNPDIYFCFPAKVGTLTIFIYFHRDFMSNGVSCANLFEIATQEEASRKPDCILIFGNRDNKDKCTFYHDTEEDLWVGSVSYSDKISYFGYMKKTVLTLHNVAMMQRGRLPIHGAFVNITLENDKKKGICLMGDSGAGKSETIEALKNLGSDKIKNIEIVFDDMGSFQIRDGRVYAQGTETGAFVRLDDLDPGTPYRDMNRSIFFNPDQSNARVITPAAPYSVITDLHPVDLFVYANNYDDMTGMRRIEDIEEAKEIFIRSRRMAKGTTQETGFSETYFANPFGPMQQREICRGIIDDVFRCLADTGVFVGEVYTRLGRDPEDRAGIQTSAQDLLDFIENN</sequence>
<proteinExistence type="predicted"/>
<reference evidence="1 2" key="1">
    <citation type="journal article" date="2016" name="Appl. Environ. Microbiol.">
        <title>Function and Phylogeny of Bacterial Butyryl Coenzyme A:Acetate Transferases and Their Diversity in the Proximal Colon of Swine.</title>
        <authorList>
            <person name="Trachsel J."/>
            <person name="Bayles D.O."/>
            <person name="Looft T."/>
            <person name="Levine U.Y."/>
            <person name="Allen H.K."/>
        </authorList>
    </citation>
    <scope>NUCLEOTIDE SEQUENCE [LARGE SCALE GENOMIC DNA]</scope>
    <source>
        <strain evidence="1 2">68-3-10</strain>
    </source>
</reference>
<dbReference type="OrthoDB" id="7052199at2"/>
<dbReference type="EMBL" id="MJIE01000001">
    <property type="protein sequence ID" value="OLR56465.1"/>
    <property type="molecule type" value="Genomic_DNA"/>
</dbReference>
<dbReference type="STRING" id="1261640.BHK98_10525"/>
<keyword evidence="2" id="KW-1185">Reference proteome</keyword>
<dbReference type="Gene3D" id="3.40.50.300">
    <property type="entry name" value="P-loop containing nucleotide triphosphate hydrolases"/>
    <property type="match status" value="1"/>
</dbReference>